<evidence type="ECO:0000313" key="9">
    <source>
        <dbReference type="RefSeq" id="XP_065659700.1"/>
    </source>
</evidence>
<dbReference type="Pfam" id="PF21151">
    <property type="entry name" value="CSN1_C"/>
    <property type="match status" value="1"/>
</dbReference>
<dbReference type="InterPro" id="IPR045135">
    <property type="entry name" value="Rpn7_N"/>
</dbReference>
<evidence type="ECO:0000256" key="5">
    <source>
        <dbReference type="ARBA" id="ARBA00022790"/>
    </source>
</evidence>
<keyword evidence="4" id="KW-0963">Cytoplasm</keyword>
<dbReference type="Gene3D" id="1.25.40.570">
    <property type="match status" value="1"/>
</dbReference>
<evidence type="ECO:0000256" key="4">
    <source>
        <dbReference type="ARBA" id="ARBA00022490"/>
    </source>
</evidence>
<accession>A0ABM4CDE7</accession>
<organism evidence="8 9">
    <name type="scientific">Hydra vulgaris</name>
    <name type="common">Hydra</name>
    <name type="synonym">Hydra attenuata</name>
    <dbReference type="NCBI Taxonomy" id="6087"/>
    <lineage>
        <taxon>Eukaryota</taxon>
        <taxon>Metazoa</taxon>
        <taxon>Cnidaria</taxon>
        <taxon>Hydrozoa</taxon>
        <taxon>Hydroidolina</taxon>
        <taxon>Anthoathecata</taxon>
        <taxon>Aplanulata</taxon>
        <taxon>Hydridae</taxon>
        <taxon>Hydra</taxon>
    </lineage>
</organism>
<dbReference type="SUPFAM" id="SSF46785">
    <property type="entry name" value="Winged helix' DNA-binding domain"/>
    <property type="match status" value="1"/>
</dbReference>
<dbReference type="PANTHER" id="PTHR14145">
    <property type="entry name" value="26S PROTESOME SUBUNIT 6"/>
    <property type="match status" value="1"/>
</dbReference>
<evidence type="ECO:0000259" key="7">
    <source>
        <dbReference type="PROSITE" id="PS50250"/>
    </source>
</evidence>
<reference evidence="9" key="1">
    <citation type="submission" date="2025-08" db="UniProtKB">
        <authorList>
            <consortium name="RefSeq"/>
        </authorList>
    </citation>
    <scope>IDENTIFICATION</scope>
</reference>
<name>A0ABM4CDE7_HYDVU</name>
<dbReference type="Pfam" id="PF10602">
    <property type="entry name" value="RPN7"/>
    <property type="match status" value="1"/>
</dbReference>
<sequence>MSEPMQVDFVDNESINRDESFIVENPSLDLDSYASCYVGLAKLQRLIFIAKHCPSYAVDSLRTAASTVKTTHYTDMYRDIMLKLNEAMSHDHSDSRKHFELDGQWIETTNKKAQIKFDKLDQDLKTYKNNSIKESIRRGHDDLGDHCLDCGDLSNALKSYSRARDYSTCAQHTINMCLNVIKVSILMQNWAHVQTFVRKAEAIPELFECPTATNANIEKQKKANAVVIAKLKVALGLAELSQKQYKSAACSFLGVSFDHLDFSEIISAQDVAIYGGLCALATFDREELHKRVLSSSSFKQFLELQPQLREVLLKFYSSKYATCLDLLDKMRDNLMLDIYLYQHVNKLYTQIRNRALVQYFNPYVVADLHKMAASFNTSVESLEDELTQLILDSQIMARIDSSKKILYARDVDHRRSTYDKVILCGKEYEKRTKALILRTVVLQHQIQVKSARDDDAAR</sequence>
<feature type="domain" description="PCI" evidence="7">
    <location>
        <begin position="241"/>
        <end position="413"/>
    </location>
</feature>
<comment type="subcellular location">
    <subcellularLocation>
        <location evidence="2">Cytoplasm</location>
    </subcellularLocation>
    <subcellularLocation>
        <location evidence="1">Nucleus</location>
    </subcellularLocation>
</comment>
<keyword evidence="8" id="KW-1185">Reference proteome</keyword>
<dbReference type="Proteomes" id="UP001652625">
    <property type="component" value="Chromosome 08"/>
</dbReference>
<dbReference type="InterPro" id="IPR048624">
    <property type="entry name" value="CSN1_C"/>
</dbReference>
<gene>
    <name evidence="9" type="primary">LOC100204640</name>
</gene>
<evidence type="ECO:0000256" key="2">
    <source>
        <dbReference type="ARBA" id="ARBA00004496"/>
    </source>
</evidence>
<dbReference type="SMART" id="SM00088">
    <property type="entry name" value="PINT"/>
    <property type="match status" value="1"/>
</dbReference>
<dbReference type="InterPro" id="IPR036390">
    <property type="entry name" value="WH_DNA-bd_sf"/>
</dbReference>
<comment type="similarity">
    <text evidence="3">Belongs to the CSN1 family.</text>
</comment>
<dbReference type="Pfam" id="PF01399">
    <property type="entry name" value="PCI"/>
    <property type="match status" value="1"/>
</dbReference>
<dbReference type="InterPro" id="IPR000717">
    <property type="entry name" value="PCI_dom"/>
</dbReference>
<proteinExistence type="inferred from homology"/>
<dbReference type="RefSeq" id="XP_065659700.1">
    <property type="nucleotide sequence ID" value="XM_065803628.1"/>
</dbReference>
<keyword evidence="5" id="KW-0736">Signalosome</keyword>
<dbReference type="GeneID" id="100204640"/>
<dbReference type="PANTHER" id="PTHR14145:SF2">
    <property type="entry name" value="COP9 SIGNALOSOME COMPLEX SUBUNIT 1"/>
    <property type="match status" value="1"/>
</dbReference>
<dbReference type="InterPro" id="IPR019585">
    <property type="entry name" value="Rpn7/CSN1"/>
</dbReference>
<evidence type="ECO:0000313" key="8">
    <source>
        <dbReference type="Proteomes" id="UP001652625"/>
    </source>
</evidence>
<keyword evidence="6" id="KW-0539">Nucleus</keyword>
<dbReference type="PROSITE" id="PS50250">
    <property type="entry name" value="PCI"/>
    <property type="match status" value="1"/>
</dbReference>
<evidence type="ECO:0000256" key="3">
    <source>
        <dbReference type="ARBA" id="ARBA00008793"/>
    </source>
</evidence>
<evidence type="ECO:0000256" key="1">
    <source>
        <dbReference type="ARBA" id="ARBA00004123"/>
    </source>
</evidence>
<protein>
    <submittedName>
        <fullName evidence="9">COP9 signalosome complex subunit 1 isoform X3</fullName>
    </submittedName>
</protein>
<evidence type="ECO:0000256" key="6">
    <source>
        <dbReference type="ARBA" id="ARBA00023242"/>
    </source>
</evidence>